<dbReference type="STRING" id="139825.A0A401H004"/>
<dbReference type="SUPFAM" id="SSF52047">
    <property type="entry name" value="RNI-like"/>
    <property type="match status" value="1"/>
</dbReference>
<organism evidence="2 3">
    <name type="scientific">Sparassis crispa</name>
    <dbReference type="NCBI Taxonomy" id="139825"/>
    <lineage>
        <taxon>Eukaryota</taxon>
        <taxon>Fungi</taxon>
        <taxon>Dikarya</taxon>
        <taxon>Basidiomycota</taxon>
        <taxon>Agaricomycotina</taxon>
        <taxon>Agaricomycetes</taxon>
        <taxon>Polyporales</taxon>
        <taxon>Sparassidaceae</taxon>
        <taxon>Sparassis</taxon>
    </lineage>
</organism>
<feature type="domain" description="F-box" evidence="1">
    <location>
        <begin position="56"/>
        <end position="90"/>
    </location>
</feature>
<accession>A0A401H004</accession>
<dbReference type="GeneID" id="38784649"/>
<evidence type="ECO:0000313" key="3">
    <source>
        <dbReference type="Proteomes" id="UP000287166"/>
    </source>
</evidence>
<dbReference type="InterPro" id="IPR001810">
    <property type="entry name" value="F-box_dom"/>
</dbReference>
<dbReference type="AlphaFoldDB" id="A0A401H004"/>
<dbReference type="RefSeq" id="XP_027618645.1">
    <property type="nucleotide sequence ID" value="XM_027762844.1"/>
</dbReference>
<name>A0A401H004_9APHY</name>
<protein>
    <recommendedName>
        <fullName evidence="1">F-box domain-containing protein</fullName>
    </recommendedName>
</protein>
<dbReference type="OrthoDB" id="2735181at2759"/>
<dbReference type="EMBL" id="BFAD01000011">
    <property type="protein sequence ID" value="GBE87732.1"/>
    <property type="molecule type" value="Genomic_DNA"/>
</dbReference>
<sequence>MDSPVNSQPWSCLFVHLYLAKCRKHIIPGWFQKLPQVDLHLVGSVSTKLPAMTLNLLSLNRDVLYIVLSYLNASSALTLSMVSREAYDISLARSLSSVCITQSQDQLRAFCMAMLMNGGVRLPFLRELTITSSAFGVARHIEFTHTVDFSASSQLVDLLEGAGRLRRLSISCFEALITHEPRIAAALEVLPDLVDVSLHNCGELSLTHLPQMCSQLRRLTFTQLFNKRTPALFERLGALQNLDCLELAHLDIQTDKTWPPTDFGMAERKQIPSLRTLSVHGTKARMLSFVNAFPNLHTLVVSDIYADPVEGDNDTGNFEACWPSLDRLRGNVPDFAHWVIACPVRLLELEQTSYHYATALGVIERTNPIILSLPVETRVSQAAFWGQFVRVVPRLRHLALRLEEGHTSKVDDWMGTIPQILGTIPIQSLSICIRPFRVPSPALNPVRHVAGPVPTSDSLTESVLHAFRLHIACTIASLRWVAVTVAEKEKFSVGDTPAVINAEVPLWWRVDGGALEPILKYQDFTPIDAKESTDTVRPYLCLPRTRYKLKIEACVSVAVDSKAIEERGDCPP</sequence>
<dbReference type="InterPro" id="IPR032675">
    <property type="entry name" value="LRR_dom_sf"/>
</dbReference>
<gene>
    <name evidence="2" type="ORF">SCP_1104090</name>
</gene>
<evidence type="ECO:0000259" key="1">
    <source>
        <dbReference type="Pfam" id="PF00646"/>
    </source>
</evidence>
<dbReference type="Gene3D" id="3.80.10.10">
    <property type="entry name" value="Ribonuclease Inhibitor"/>
    <property type="match status" value="1"/>
</dbReference>
<proteinExistence type="predicted"/>
<dbReference type="InParanoid" id="A0A401H004"/>
<dbReference type="Proteomes" id="UP000287166">
    <property type="component" value="Unassembled WGS sequence"/>
</dbReference>
<dbReference type="Pfam" id="PF00646">
    <property type="entry name" value="F-box"/>
    <property type="match status" value="1"/>
</dbReference>
<comment type="caution">
    <text evidence="2">The sequence shown here is derived from an EMBL/GenBank/DDBJ whole genome shotgun (WGS) entry which is preliminary data.</text>
</comment>
<reference evidence="2 3" key="1">
    <citation type="journal article" date="2018" name="Sci. Rep.">
        <title>Genome sequence of the cauliflower mushroom Sparassis crispa (Hanabiratake) and its association with beneficial usage.</title>
        <authorList>
            <person name="Kiyama R."/>
            <person name="Furutani Y."/>
            <person name="Kawaguchi K."/>
            <person name="Nakanishi T."/>
        </authorList>
    </citation>
    <scope>NUCLEOTIDE SEQUENCE [LARGE SCALE GENOMIC DNA]</scope>
</reference>
<keyword evidence="3" id="KW-1185">Reference proteome</keyword>
<evidence type="ECO:0000313" key="2">
    <source>
        <dbReference type="EMBL" id="GBE87732.1"/>
    </source>
</evidence>